<evidence type="ECO:0000313" key="7">
    <source>
        <dbReference type="EMBL" id="CAL6021915.1"/>
    </source>
</evidence>
<evidence type="ECO:0000256" key="3">
    <source>
        <dbReference type="ARBA" id="ARBA00022801"/>
    </source>
</evidence>
<sequence>MPLEIHKFPTGEMQANCFLLVDLSTNSAVLVDPGDRSEKIQNFISTYDFKVTHILLTHAHFDHIFGCGFFKSLFPSAKLLVHPNEIPIWTANNEFALKFGVKTPEDYITQPDGTFIDGEIIQIGQSNLEVVLTPGHTPGSVCFLDKEEKIAVTGDTLCGQGIGRTDFPGGNAQQMRDSITKLKNILENEYVIYPGHGGSARSGRAVRVAEKMI</sequence>
<feature type="domain" description="Metallo-beta-lactamase" evidence="5">
    <location>
        <begin position="14"/>
        <end position="196"/>
    </location>
</feature>
<reference evidence="7 8" key="2">
    <citation type="submission" date="2024-07" db="EMBL/GenBank/DDBJ databases">
        <authorList>
            <person name="Akdeniz Z."/>
        </authorList>
    </citation>
    <scope>NUCLEOTIDE SEQUENCE [LARGE SCALE GENOMIC DNA]</scope>
</reference>
<dbReference type="EMBL" id="CATOUU010000660">
    <property type="protein sequence ID" value="CAI9938986.1"/>
    <property type="molecule type" value="Genomic_DNA"/>
</dbReference>
<dbReference type="SMART" id="SM00849">
    <property type="entry name" value="Lactamase_B"/>
    <property type="match status" value="1"/>
</dbReference>
<dbReference type="Pfam" id="PF00753">
    <property type="entry name" value="Lactamase_B"/>
    <property type="match status" value="1"/>
</dbReference>
<evidence type="ECO:0000256" key="4">
    <source>
        <dbReference type="ARBA" id="ARBA00022833"/>
    </source>
</evidence>
<keyword evidence="2" id="KW-0479">Metal-binding</keyword>
<dbReference type="GO" id="GO:0016787">
    <property type="term" value="F:hydrolase activity"/>
    <property type="evidence" value="ECO:0007669"/>
    <property type="project" value="UniProtKB-KW"/>
</dbReference>
<dbReference type="CDD" id="cd06262">
    <property type="entry name" value="metallo-hydrolase-like_MBL-fold"/>
    <property type="match status" value="1"/>
</dbReference>
<keyword evidence="8" id="KW-1185">Reference proteome</keyword>
<evidence type="ECO:0000313" key="8">
    <source>
        <dbReference type="Proteomes" id="UP001642409"/>
    </source>
</evidence>
<keyword evidence="4" id="KW-0862">Zinc</keyword>
<proteinExistence type="predicted"/>
<comment type="caution">
    <text evidence="6">The sequence shown here is derived from an EMBL/GenBank/DDBJ whole genome shotgun (WGS) entry which is preliminary data.</text>
</comment>
<organism evidence="6">
    <name type="scientific">Hexamita inflata</name>
    <dbReference type="NCBI Taxonomy" id="28002"/>
    <lineage>
        <taxon>Eukaryota</taxon>
        <taxon>Metamonada</taxon>
        <taxon>Diplomonadida</taxon>
        <taxon>Hexamitidae</taxon>
        <taxon>Hexamitinae</taxon>
        <taxon>Hexamita</taxon>
    </lineage>
</organism>
<accession>A0AA86PHA2</accession>
<dbReference type="AlphaFoldDB" id="A0AA86PHA2"/>
<evidence type="ECO:0000256" key="1">
    <source>
        <dbReference type="ARBA" id="ARBA00001947"/>
    </source>
</evidence>
<protein>
    <submittedName>
        <fullName evidence="6">Hydroxyacylglutathione hydrolase</fullName>
    </submittedName>
    <submittedName>
        <fullName evidence="7">Hydroxyacylglutathione_hydrolase</fullName>
    </submittedName>
</protein>
<evidence type="ECO:0000259" key="5">
    <source>
        <dbReference type="SMART" id="SM00849"/>
    </source>
</evidence>
<reference evidence="6" key="1">
    <citation type="submission" date="2023-06" db="EMBL/GenBank/DDBJ databases">
        <authorList>
            <person name="Kurt Z."/>
        </authorList>
    </citation>
    <scope>NUCLEOTIDE SEQUENCE</scope>
</reference>
<keyword evidence="3 6" id="KW-0378">Hydrolase</keyword>
<dbReference type="Gene3D" id="3.60.15.10">
    <property type="entry name" value="Ribonuclease Z/Hydroxyacylglutathione hydrolase-like"/>
    <property type="match status" value="1"/>
</dbReference>
<name>A0AA86PHA2_9EUKA</name>
<dbReference type="PANTHER" id="PTHR46233:SF3">
    <property type="entry name" value="HYDROXYACYLGLUTATHIONE HYDROLASE GLOC"/>
    <property type="match status" value="1"/>
</dbReference>
<evidence type="ECO:0000313" key="6">
    <source>
        <dbReference type="EMBL" id="CAI9938986.1"/>
    </source>
</evidence>
<dbReference type="InterPro" id="IPR051453">
    <property type="entry name" value="MBL_Glyoxalase_II"/>
</dbReference>
<comment type="cofactor">
    <cofactor evidence="1">
        <name>Zn(2+)</name>
        <dbReference type="ChEBI" id="CHEBI:29105"/>
    </cofactor>
</comment>
<dbReference type="Proteomes" id="UP001642409">
    <property type="component" value="Unassembled WGS sequence"/>
</dbReference>
<gene>
    <name evidence="6" type="ORF">HINF_LOCUS26631</name>
    <name evidence="7" type="ORF">HINF_LOCUS28394</name>
</gene>
<dbReference type="GO" id="GO:0046872">
    <property type="term" value="F:metal ion binding"/>
    <property type="evidence" value="ECO:0007669"/>
    <property type="project" value="UniProtKB-KW"/>
</dbReference>
<evidence type="ECO:0000256" key="2">
    <source>
        <dbReference type="ARBA" id="ARBA00022723"/>
    </source>
</evidence>
<dbReference type="PANTHER" id="PTHR46233">
    <property type="entry name" value="HYDROXYACYLGLUTATHIONE HYDROLASE GLOC"/>
    <property type="match status" value="1"/>
</dbReference>
<dbReference type="InterPro" id="IPR036866">
    <property type="entry name" value="RibonucZ/Hydroxyglut_hydro"/>
</dbReference>
<dbReference type="InterPro" id="IPR001279">
    <property type="entry name" value="Metallo-B-lactamas"/>
</dbReference>
<dbReference type="SUPFAM" id="SSF56281">
    <property type="entry name" value="Metallo-hydrolase/oxidoreductase"/>
    <property type="match status" value="1"/>
</dbReference>
<dbReference type="EMBL" id="CAXDID020000090">
    <property type="protein sequence ID" value="CAL6021915.1"/>
    <property type="molecule type" value="Genomic_DNA"/>
</dbReference>